<dbReference type="AlphaFoldDB" id="A0A4Y2N3D4"/>
<evidence type="ECO:0000313" key="2">
    <source>
        <dbReference type="Proteomes" id="UP000499080"/>
    </source>
</evidence>
<comment type="caution">
    <text evidence="1">The sequence shown here is derived from an EMBL/GenBank/DDBJ whole genome shotgun (WGS) entry which is preliminary data.</text>
</comment>
<gene>
    <name evidence="1" type="ORF">AVEN_150746_1</name>
</gene>
<name>A0A4Y2N3D4_ARAVE</name>
<reference evidence="1 2" key="1">
    <citation type="journal article" date="2019" name="Sci. Rep.">
        <title>Orb-weaving spider Araneus ventricosus genome elucidates the spidroin gene catalogue.</title>
        <authorList>
            <person name="Kono N."/>
            <person name="Nakamura H."/>
            <person name="Ohtoshi R."/>
            <person name="Moran D.A.P."/>
            <person name="Shinohara A."/>
            <person name="Yoshida Y."/>
            <person name="Fujiwara M."/>
            <person name="Mori M."/>
            <person name="Tomita M."/>
            <person name="Arakawa K."/>
        </authorList>
    </citation>
    <scope>NUCLEOTIDE SEQUENCE [LARGE SCALE GENOMIC DNA]</scope>
</reference>
<protein>
    <submittedName>
        <fullName evidence="1">Uncharacterized protein</fullName>
    </submittedName>
</protein>
<dbReference type="Proteomes" id="UP000499080">
    <property type="component" value="Unassembled WGS sequence"/>
</dbReference>
<organism evidence="1 2">
    <name type="scientific">Araneus ventricosus</name>
    <name type="common">Orbweaver spider</name>
    <name type="synonym">Epeira ventricosa</name>
    <dbReference type="NCBI Taxonomy" id="182803"/>
    <lineage>
        <taxon>Eukaryota</taxon>
        <taxon>Metazoa</taxon>
        <taxon>Ecdysozoa</taxon>
        <taxon>Arthropoda</taxon>
        <taxon>Chelicerata</taxon>
        <taxon>Arachnida</taxon>
        <taxon>Araneae</taxon>
        <taxon>Araneomorphae</taxon>
        <taxon>Entelegynae</taxon>
        <taxon>Araneoidea</taxon>
        <taxon>Araneidae</taxon>
        <taxon>Araneus</taxon>
    </lineage>
</organism>
<accession>A0A4Y2N3D4</accession>
<evidence type="ECO:0000313" key="1">
    <source>
        <dbReference type="EMBL" id="GBN33463.1"/>
    </source>
</evidence>
<dbReference type="EMBL" id="BGPR01008384">
    <property type="protein sequence ID" value="GBN33463.1"/>
    <property type="molecule type" value="Genomic_DNA"/>
</dbReference>
<proteinExistence type="predicted"/>
<keyword evidence="2" id="KW-1185">Reference proteome</keyword>
<sequence length="180" mass="19896">MITHNVITTYAEGMIDNFLLHFSILYQLVWCGSLERGVPDQVSFSSSDHDTKLLSLSQNSPRAVSKRDVNCLKFKTLSRGLKLASKIGKLAYLDPIFGRKGNSRCEIGADVFMSGNKVIMNVAFQLVLPPSSKTGVFFQHVDEEEESYINPWLCPNIGDSVGISFAVSLLSCWTTPSKNA</sequence>